<evidence type="ECO:0000256" key="8">
    <source>
        <dbReference type="ARBA" id="ARBA00041297"/>
    </source>
</evidence>
<dbReference type="InterPro" id="IPR020845">
    <property type="entry name" value="AMP-binding_CS"/>
</dbReference>
<keyword evidence="5" id="KW-0443">Lipid metabolism</keyword>
<accession>A0A7J8CU23</accession>
<evidence type="ECO:0000259" key="10">
    <source>
        <dbReference type="Pfam" id="PF00501"/>
    </source>
</evidence>
<evidence type="ECO:0000256" key="7">
    <source>
        <dbReference type="ARBA" id="ARBA00036527"/>
    </source>
</evidence>
<dbReference type="EMBL" id="JACASF010000020">
    <property type="protein sequence ID" value="KAF6414378.1"/>
    <property type="molecule type" value="Genomic_DNA"/>
</dbReference>
<dbReference type="InterPro" id="IPR000873">
    <property type="entry name" value="AMP-dep_synth/lig_dom"/>
</dbReference>
<dbReference type="AlphaFoldDB" id="A0A7J8CU23"/>
<organism evidence="12 13">
    <name type="scientific">Molossus molossus</name>
    <name type="common">Pallas' mastiff bat</name>
    <name type="synonym">Vespertilio molossus</name>
    <dbReference type="NCBI Taxonomy" id="27622"/>
    <lineage>
        <taxon>Eukaryota</taxon>
        <taxon>Metazoa</taxon>
        <taxon>Chordata</taxon>
        <taxon>Craniata</taxon>
        <taxon>Vertebrata</taxon>
        <taxon>Euteleostomi</taxon>
        <taxon>Mammalia</taxon>
        <taxon>Eutheria</taxon>
        <taxon>Laurasiatheria</taxon>
        <taxon>Chiroptera</taxon>
        <taxon>Yangochiroptera</taxon>
        <taxon>Molossidae</taxon>
        <taxon>Molossus</taxon>
    </lineage>
</organism>
<evidence type="ECO:0000313" key="12">
    <source>
        <dbReference type="EMBL" id="KAF6414378.1"/>
    </source>
</evidence>
<dbReference type="FunFam" id="3.30.300.30:FF:000002">
    <property type="entry name" value="Long-chain fatty acid transport protein 1"/>
    <property type="match status" value="1"/>
</dbReference>
<dbReference type="GO" id="GO:0005886">
    <property type="term" value="C:plasma membrane"/>
    <property type="evidence" value="ECO:0007669"/>
    <property type="project" value="TreeGrafter"/>
</dbReference>
<keyword evidence="4" id="KW-0445">Lipid transport</keyword>
<dbReference type="InterPro" id="IPR025110">
    <property type="entry name" value="AMP-bd_C"/>
</dbReference>
<dbReference type="PANTHER" id="PTHR43107">
    <property type="entry name" value="LONG-CHAIN FATTY ACID TRANSPORT PROTEIN"/>
    <property type="match status" value="1"/>
</dbReference>
<keyword evidence="3" id="KW-0276">Fatty acid metabolism</keyword>
<protein>
    <recommendedName>
        <fullName evidence="6">long-chain-fatty-acid--CoA ligase</fullName>
        <ecNumber evidence="6">6.2.1.3</ecNumber>
    </recommendedName>
    <alternativeName>
        <fullName evidence="8">Long-chain-fatty-acid--CoA ligase</fullName>
    </alternativeName>
</protein>
<evidence type="ECO:0000259" key="11">
    <source>
        <dbReference type="Pfam" id="PF13193"/>
    </source>
</evidence>
<comment type="catalytic activity">
    <reaction evidence="9">
        <text>tetracosanoate + ATP + CoA = tetracosanoyl-CoA + AMP + diphosphate</text>
        <dbReference type="Rhea" id="RHEA:33639"/>
        <dbReference type="ChEBI" id="CHEBI:30616"/>
        <dbReference type="ChEBI" id="CHEBI:31014"/>
        <dbReference type="ChEBI" id="CHEBI:33019"/>
        <dbReference type="ChEBI" id="CHEBI:57287"/>
        <dbReference type="ChEBI" id="CHEBI:65052"/>
        <dbReference type="ChEBI" id="CHEBI:456215"/>
    </reaction>
    <physiologicalReaction direction="left-to-right" evidence="9">
        <dbReference type="Rhea" id="RHEA:33640"/>
    </physiologicalReaction>
</comment>
<evidence type="ECO:0000256" key="3">
    <source>
        <dbReference type="ARBA" id="ARBA00022832"/>
    </source>
</evidence>
<evidence type="ECO:0000256" key="6">
    <source>
        <dbReference type="ARBA" id="ARBA00026121"/>
    </source>
</evidence>
<dbReference type="Pfam" id="PF00501">
    <property type="entry name" value="AMP-binding"/>
    <property type="match status" value="1"/>
</dbReference>
<dbReference type="Proteomes" id="UP000550707">
    <property type="component" value="Unassembled WGS sequence"/>
</dbReference>
<evidence type="ECO:0000256" key="2">
    <source>
        <dbReference type="ARBA" id="ARBA00022598"/>
    </source>
</evidence>
<dbReference type="PROSITE" id="PS00455">
    <property type="entry name" value="AMP_BINDING"/>
    <property type="match status" value="1"/>
</dbReference>
<comment type="caution">
    <text evidence="12">The sequence shown here is derived from an EMBL/GenBank/DDBJ whole genome shotgun (WGS) entry which is preliminary data.</text>
</comment>
<keyword evidence="2" id="KW-0436">Ligase</keyword>
<comment type="catalytic activity">
    <reaction evidence="7">
        <text>a very long-chain fatty acid + ATP + CoA = a very long-chain fatty acyl-CoA + AMP + diphosphate</text>
        <dbReference type="Rhea" id="RHEA:54536"/>
        <dbReference type="ChEBI" id="CHEBI:30616"/>
        <dbReference type="ChEBI" id="CHEBI:33019"/>
        <dbReference type="ChEBI" id="CHEBI:57287"/>
        <dbReference type="ChEBI" id="CHEBI:58950"/>
        <dbReference type="ChEBI" id="CHEBI:138261"/>
        <dbReference type="ChEBI" id="CHEBI:456215"/>
    </reaction>
    <physiologicalReaction direction="left-to-right" evidence="7">
        <dbReference type="Rhea" id="RHEA:54537"/>
    </physiologicalReaction>
</comment>
<evidence type="ECO:0000256" key="4">
    <source>
        <dbReference type="ARBA" id="ARBA00023055"/>
    </source>
</evidence>
<evidence type="ECO:0000256" key="5">
    <source>
        <dbReference type="ARBA" id="ARBA00023098"/>
    </source>
</evidence>
<evidence type="ECO:0000313" key="13">
    <source>
        <dbReference type="Proteomes" id="UP000550707"/>
    </source>
</evidence>
<dbReference type="InterPro" id="IPR045851">
    <property type="entry name" value="AMP-bd_C_sf"/>
</dbReference>
<name>A0A7J8CU23_MOLMO</name>
<keyword evidence="4" id="KW-0813">Transport</keyword>
<gene>
    <name evidence="12" type="ORF">HJG59_016721</name>
</gene>
<dbReference type="GO" id="GO:0005739">
    <property type="term" value="C:mitochondrion"/>
    <property type="evidence" value="ECO:0007669"/>
    <property type="project" value="TreeGrafter"/>
</dbReference>
<dbReference type="Gene3D" id="3.40.50.12780">
    <property type="entry name" value="N-terminal domain of ligase-like"/>
    <property type="match status" value="1"/>
</dbReference>
<reference evidence="12 13" key="1">
    <citation type="journal article" date="2020" name="Nature">
        <title>Six reference-quality genomes reveal evolution of bat adaptations.</title>
        <authorList>
            <person name="Jebb D."/>
            <person name="Huang Z."/>
            <person name="Pippel M."/>
            <person name="Hughes G.M."/>
            <person name="Lavrichenko K."/>
            <person name="Devanna P."/>
            <person name="Winkler S."/>
            <person name="Jermiin L.S."/>
            <person name="Skirmuntt E.C."/>
            <person name="Katzourakis A."/>
            <person name="Burkitt-Gray L."/>
            <person name="Ray D.A."/>
            <person name="Sullivan K.A.M."/>
            <person name="Roscito J.G."/>
            <person name="Kirilenko B.M."/>
            <person name="Davalos L.M."/>
            <person name="Corthals A.P."/>
            <person name="Power M.L."/>
            <person name="Jones G."/>
            <person name="Ransome R.D."/>
            <person name="Dechmann D.K.N."/>
            <person name="Locatelli A.G."/>
            <person name="Puechmaille S.J."/>
            <person name="Fedrigo O."/>
            <person name="Jarvis E.D."/>
            <person name="Hiller M."/>
            <person name="Vernes S.C."/>
            <person name="Myers E.W."/>
            <person name="Teeling E.C."/>
        </authorList>
    </citation>
    <scope>NUCLEOTIDE SEQUENCE [LARGE SCALE GENOMIC DNA]</scope>
    <source>
        <strain evidence="12">MMolMol1</strain>
        <tissue evidence="12">Muscle</tissue>
    </source>
</reference>
<dbReference type="GO" id="GO:0005789">
    <property type="term" value="C:endoplasmic reticulum membrane"/>
    <property type="evidence" value="ECO:0007669"/>
    <property type="project" value="TreeGrafter"/>
</dbReference>
<proteinExistence type="inferred from homology"/>
<dbReference type="EC" id="6.2.1.3" evidence="6"/>
<evidence type="ECO:0000256" key="1">
    <source>
        <dbReference type="ARBA" id="ARBA00006432"/>
    </source>
</evidence>
<dbReference type="GO" id="GO:0006869">
    <property type="term" value="P:lipid transport"/>
    <property type="evidence" value="ECO:0007669"/>
    <property type="project" value="UniProtKB-KW"/>
</dbReference>
<feature type="domain" description="AMP-binding enzyme C-terminal" evidence="11">
    <location>
        <begin position="358"/>
        <end position="434"/>
    </location>
</feature>
<feature type="domain" description="AMP-dependent synthetase/ligase" evidence="10">
    <location>
        <begin position="37"/>
        <end position="208"/>
    </location>
</feature>
<dbReference type="PANTHER" id="PTHR43107:SF12">
    <property type="entry name" value="LONG-CHAIN FATTY ACID TRANSPORT PROTEIN 3"/>
    <property type="match status" value="1"/>
</dbReference>
<dbReference type="Pfam" id="PF13193">
    <property type="entry name" value="AMP-binding_C"/>
    <property type="match status" value="1"/>
</dbReference>
<dbReference type="InterPro" id="IPR042099">
    <property type="entry name" value="ANL_N_sf"/>
</dbReference>
<comment type="similarity">
    <text evidence="1">Belongs to the ATP-dependent AMP-binding enzyme family.</text>
</comment>
<keyword evidence="13" id="KW-1185">Reference proteome</keyword>
<dbReference type="GO" id="GO:0004467">
    <property type="term" value="F:long-chain fatty acid-CoA ligase activity"/>
    <property type="evidence" value="ECO:0007669"/>
    <property type="project" value="UniProtKB-EC"/>
</dbReference>
<evidence type="ECO:0000256" key="9">
    <source>
        <dbReference type="ARBA" id="ARBA00048666"/>
    </source>
</evidence>
<dbReference type="SUPFAM" id="SSF56801">
    <property type="entry name" value="Acetyl-CoA synthetase-like"/>
    <property type="match status" value="1"/>
</dbReference>
<sequence length="482" mass="52635">MGLHLWAAGPETHSAGINDLLAEVSAEVDGPVPGYLSAPQSVTDTCLYIFTSGTTGLPKAARISHLKVLQCQGFYQLCGAHQEDVIYLALPLYHMSGSLLGIVGCLGIGATVVLKSKFSAGQFWEDCQKHRVTVFQYIGELCRYLVNQPPNQAERGHKVRLAVGSGLRPDTWERFVRRFGPLQVLETYGLTEGNVATFNYTGRRGAVGRASWLYKHVFPFSLIRYDVTTGEPFRDTRGHCVATSPGLCSAWVGGVMKLAKEDWHGRGSGGGQLPLTPVTLPGEPGLLVAPVSQQSPFLGYAGEPELAQGKLLKNVFRPGDVFFNTGDLLVCDDQGFLYFHDRTGDTFRWKGENVATTEVAEALEALDFLQEVNVYGVTVPGHEGRAGMAALVLRPPHSLDLVQLYACVSENLPPYAWPRFLRLQESLATTETFKQQKVRMAKEGFDPSALSDPLYILDQAGGTYLPLTPARYTALLAGDLRI</sequence>
<dbReference type="Gene3D" id="3.30.300.30">
    <property type="match status" value="1"/>
</dbReference>